<accession>A0A1K1PIK6</accession>
<evidence type="ECO:0000313" key="1">
    <source>
        <dbReference type="EMBL" id="SFW47624.1"/>
    </source>
</evidence>
<dbReference type="STRING" id="546364.SAMN04489730_0682"/>
<dbReference type="AlphaFoldDB" id="A0A1K1PIK6"/>
<dbReference type="Proteomes" id="UP000182740">
    <property type="component" value="Unassembled WGS sequence"/>
</dbReference>
<organism evidence="1 2">
    <name type="scientific">Amycolatopsis australiensis</name>
    <dbReference type="NCBI Taxonomy" id="546364"/>
    <lineage>
        <taxon>Bacteria</taxon>
        <taxon>Bacillati</taxon>
        <taxon>Actinomycetota</taxon>
        <taxon>Actinomycetes</taxon>
        <taxon>Pseudonocardiales</taxon>
        <taxon>Pseudonocardiaceae</taxon>
        <taxon>Amycolatopsis</taxon>
    </lineage>
</organism>
<evidence type="ECO:0000313" key="2">
    <source>
        <dbReference type="Proteomes" id="UP000182740"/>
    </source>
</evidence>
<reference evidence="2" key="1">
    <citation type="submission" date="2016-11" db="EMBL/GenBank/DDBJ databases">
        <authorList>
            <person name="Varghese N."/>
            <person name="Submissions S."/>
        </authorList>
    </citation>
    <scope>NUCLEOTIDE SEQUENCE [LARGE SCALE GENOMIC DNA]</scope>
    <source>
        <strain evidence="2">DSM 44671</strain>
    </source>
</reference>
<gene>
    <name evidence="1" type="ORF">SAMN04489730_0682</name>
</gene>
<dbReference type="OrthoDB" id="3624387at2"/>
<protein>
    <recommendedName>
        <fullName evidence="3">PE family protein</fullName>
    </recommendedName>
</protein>
<keyword evidence="2" id="KW-1185">Reference proteome</keyword>
<proteinExistence type="predicted"/>
<evidence type="ECO:0008006" key="3">
    <source>
        <dbReference type="Google" id="ProtNLM"/>
    </source>
</evidence>
<name>A0A1K1PIK6_9PSEU</name>
<dbReference type="EMBL" id="FPJG01000006">
    <property type="protein sequence ID" value="SFW47624.1"/>
    <property type="molecule type" value="Genomic_DNA"/>
</dbReference>
<sequence length="138" mass="14937">MPDGPVYDPGTRRAPLQPVVPAAGTYGSEAGASGGAGFQYDEATLRELMHEWNDLANEFKLDQQHAIVLARTKGPGIEYASSGNAEKINQSGNALLETLIEREEYCRKMAAKFKAALGRYAQAEDDHTTEIRHTGGSL</sequence>